<evidence type="ECO:0000256" key="1">
    <source>
        <dbReference type="ARBA" id="ARBA00003452"/>
    </source>
</evidence>
<dbReference type="Pfam" id="PF02811">
    <property type="entry name" value="PHP"/>
    <property type="match status" value="1"/>
</dbReference>
<dbReference type="Gene3D" id="2.40.50.140">
    <property type="entry name" value="Nucleic acid-binding proteins"/>
    <property type="match status" value="1"/>
</dbReference>
<name>A0ABX9KDZ7_9FUSO</name>
<organism evidence="14 15">
    <name type="scientific">Psychrilyobacter piezotolerans</name>
    <dbReference type="NCBI Taxonomy" id="2293438"/>
    <lineage>
        <taxon>Bacteria</taxon>
        <taxon>Fusobacteriati</taxon>
        <taxon>Fusobacteriota</taxon>
        <taxon>Fusobacteriia</taxon>
        <taxon>Fusobacteriales</taxon>
        <taxon>Fusobacteriaceae</taxon>
        <taxon>Psychrilyobacter</taxon>
    </lineage>
</organism>
<dbReference type="PANTHER" id="PTHR32294">
    <property type="entry name" value="DNA POLYMERASE III SUBUNIT ALPHA"/>
    <property type="match status" value="1"/>
</dbReference>
<dbReference type="InterPro" id="IPR006308">
    <property type="entry name" value="Pol_III_a_PolC-type_gram_pos"/>
</dbReference>
<dbReference type="Pfam" id="PF00929">
    <property type="entry name" value="RNase_T"/>
    <property type="match status" value="1"/>
</dbReference>
<dbReference type="Gene3D" id="3.20.20.140">
    <property type="entry name" value="Metal-dependent hydrolases"/>
    <property type="match status" value="1"/>
</dbReference>
<keyword evidence="6 11" id="KW-0540">Nuclease</keyword>
<comment type="catalytic activity">
    <reaction evidence="10 11">
        <text>DNA(n) + a 2'-deoxyribonucleoside 5'-triphosphate = DNA(n+1) + diphosphate</text>
        <dbReference type="Rhea" id="RHEA:22508"/>
        <dbReference type="Rhea" id="RHEA-COMP:17339"/>
        <dbReference type="Rhea" id="RHEA-COMP:17340"/>
        <dbReference type="ChEBI" id="CHEBI:33019"/>
        <dbReference type="ChEBI" id="CHEBI:61560"/>
        <dbReference type="ChEBI" id="CHEBI:173112"/>
        <dbReference type="EC" id="2.7.7.7"/>
    </reaction>
</comment>
<dbReference type="Gene3D" id="1.10.150.700">
    <property type="entry name" value="PolC, middle finger domain"/>
    <property type="match status" value="1"/>
</dbReference>
<dbReference type="RefSeq" id="WP_114643450.1">
    <property type="nucleotide sequence ID" value="NZ_JAACIO010000033.1"/>
</dbReference>
<evidence type="ECO:0000256" key="10">
    <source>
        <dbReference type="ARBA" id="ARBA00049244"/>
    </source>
</evidence>
<dbReference type="InterPro" id="IPR013520">
    <property type="entry name" value="Ribonucl_H"/>
</dbReference>
<dbReference type="InterPro" id="IPR012337">
    <property type="entry name" value="RNaseH-like_sf"/>
</dbReference>
<dbReference type="SUPFAM" id="SSF53098">
    <property type="entry name" value="Ribonuclease H-like"/>
    <property type="match status" value="1"/>
</dbReference>
<evidence type="ECO:0000256" key="3">
    <source>
        <dbReference type="ARBA" id="ARBA00022679"/>
    </source>
</evidence>
<dbReference type="EMBL" id="QUAJ01000034">
    <property type="protein sequence ID" value="REI39699.1"/>
    <property type="molecule type" value="Genomic_DNA"/>
</dbReference>
<proteinExistence type="inferred from homology"/>
<dbReference type="Gene3D" id="3.30.1900.20">
    <property type="match status" value="2"/>
</dbReference>
<protein>
    <recommendedName>
        <fullName evidence="11">DNA polymerase III PolC-type</fullName>
        <shortName evidence="11">PolIII</shortName>
        <ecNumber evidence="11">2.7.7.7</ecNumber>
    </recommendedName>
</protein>
<dbReference type="Pfam" id="PF17657">
    <property type="entry name" value="DNA_pol3_finger"/>
    <property type="match status" value="1"/>
</dbReference>
<feature type="domain" description="Exonuclease" evidence="12">
    <location>
        <begin position="429"/>
        <end position="595"/>
    </location>
</feature>
<dbReference type="SMART" id="SM00481">
    <property type="entry name" value="POLIIIAc"/>
    <property type="match status" value="1"/>
</dbReference>
<feature type="domain" description="Polymerase/histidinol phosphatase N-terminal" evidence="13">
    <location>
        <begin position="343"/>
        <end position="411"/>
    </location>
</feature>
<dbReference type="InterPro" id="IPR003141">
    <property type="entry name" value="Pol/His_phosphatase_N"/>
</dbReference>
<keyword evidence="2 11" id="KW-0963">Cytoplasm</keyword>
<dbReference type="PANTHER" id="PTHR32294:SF5">
    <property type="entry name" value="DNA POLYMERASE III POLC-TYPE"/>
    <property type="match status" value="1"/>
</dbReference>
<evidence type="ECO:0000256" key="5">
    <source>
        <dbReference type="ARBA" id="ARBA00022705"/>
    </source>
</evidence>
<evidence type="ECO:0000256" key="6">
    <source>
        <dbReference type="ARBA" id="ARBA00022722"/>
    </source>
</evidence>
<evidence type="ECO:0000256" key="2">
    <source>
        <dbReference type="ARBA" id="ARBA00022490"/>
    </source>
</evidence>
<keyword evidence="5 11" id="KW-0235">DNA replication</keyword>
<evidence type="ECO:0000256" key="11">
    <source>
        <dbReference type="HAMAP-Rule" id="MF_00356"/>
    </source>
</evidence>
<dbReference type="CDD" id="cd07435">
    <property type="entry name" value="PHP_PolIIIA_POLC"/>
    <property type="match status" value="1"/>
</dbReference>
<dbReference type="InterPro" id="IPR040982">
    <property type="entry name" value="DNA_pol3_finger"/>
</dbReference>
<dbReference type="InterPro" id="IPR036397">
    <property type="entry name" value="RNaseH_sf"/>
</dbReference>
<keyword evidence="3 11" id="KW-0808">Transferase</keyword>
<comment type="subcellular location">
    <subcellularLocation>
        <location evidence="11">Cytoplasm</location>
    </subcellularLocation>
</comment>
<dbReference type="InterPro" id="IPR029460">
    <property type="entry name" value="DNAPol_HHH"/>
</dbReference>
<dbReference type="EC" id="2.7.7.7" evidence="11"/>
<dbReference type="Pfam" id="PF07733">
    <property type="entry name" value="DNA_pol3_alpha"/>
    <property type="match status" value="2"/>
</dbReference>
<evidence type="ECO:0000256" key="7">
    <source>
        <dbReference type="ARBA" id="ARBA00022801"/>
    </source>
</evidence>
<dbReference type="NCBIfam" id="NF001688">
    <property type="entry name" value="PRK00448.1"/>
    <property type="match status" value="1"/>
</dbReference>
<dbReference type="CDD" id="cd06127">
    <property type="entry name" value="DEDDh"/>
    <property type="match status" value="1"/>
</dbReference>
<dbReference type="Gene3D" id="3.30.420.10">
    <property type="entry name" value="Ribonuclease H-like superfamily/Ribonuclease H"/>
    <property type="match status" value="1"/>
</dbReference>
<dbReference type="SMART" id="SM00479">
    <property type="entry name" value="EXOIII"/>
    <property type="match status" value="1"/>
</dbReference>
<keyword evidence="7 11" id="KW-0378">Hydrolase</keyword>
<comment type="caution">
    <text evidence="14">The sequence shown here is derived from an EMBL/GenBank/DDBJ whole genome shotgun (WGS) entry which is preliminary data.</text>
</comment>
<keyword evidence="8 11" id="KW-0269">Exonuclease</keyword>
<keyword evidence="9 11" id="KW-0239">DNA-directed DNA polymerase</keyword>
<comment type="similarity">
    <text evidence="11">Belongs to the DNA polymerase type-C family. PolC subfamily.</text>
</comment>
<evidence type="ECO:0000259" key="13">
    <source>
        <dbReference type="SMART" id="SM00481"/>
    </source>
</evidence>
<dbReference type="NCBIfam" id="TIGR00573">
    <property type="entry name" value="dnaq"/>
    <property type="match status" value="1"/>
</dbReference>
<dbReference type="InterPro" id="IPR012340">
    <property type="entry name" value="NA-bd_OB-fold"/>
</dbReference>
<comment type="function">
    <text evidence="1 11">Required for replicative DNA synthesis. This DNA polymerase also exhibits 3' to 5' exonuclease activity.</text>
</comment>
<dbReference type="Proteomes" id="UP000263486">
    <property type="component" value="Unassembled WGS sequence"/>
</dbReference>
<accession>A0ABX9KDZ7</accession>
<dbReference type="Gene3D" id="6.10.140.1510">
    <property type="match status" value="1"/>
</dbReference>
<dbReference type="GO" id="GO:0003887">
    <property type="term" value="F:DNA-directed DNA polymerase activity"/>
    <property type="evidence" value="ECO:0007669"/>
    <property type="project" value="UniProtKB-EC"/>
</dbReference>
<keyword evidence="4 11" id="KW-0548">Nucleotidyltransferase</keyword>
<dbReference type="CDD" id="cd04484">
    <property type="entry name" value="polC_OBF"/>
    <property type="match status" value="1"/>
</dbReference>
<dbReference type="HAMAP" id="MF_00356">
    <property type="entry name" value="DNApol_PolC"/>
    <property type="match status" value="1"/>
</dbReference>
<evidence type="ECO:0000259" key="12">
    <source>
        <dbReference type="SMART" id="SM00479"/>
    </source>
</evidence>
<reference evidence="14 15" key="1">
    <citation type="submission" date="2018-08" db="EMBL/GenBank/DDBJ databases">
        <title>Draft genome sequence of Psychrilyobacter sp. strain SD5 isolated from Black Sea water.</title>
        <authorList>
            <person name="Yadav S."/>
            <person name="Villanueva L."/>
            <person name="Damste J.S.S."/>
        </authorList>
    </citation>
    <scope>NUCLEOTIDE SEQUENCE [LARGE SCALE GENOMIC DNA]</scope>
    <source>
        <strain evidence="14 15">SD5</strain>
    </source>
</reference>
<dbReference type="InterPro" id="IPR004805">
    <property type="entry name" value="DnaE2/DnaE/PolC"/>
</dbReference>
<dbReference type="InterPro" id="IPR006054">
    <property type="entry name" value="DnaQ"/>
</dbReference>
<evidence type="ECO:0000256" key="8">
    <source>
        <dbReference type="ARBA" id="ARBA00022839"/>
    </source>
</evidence>
<gene>
    <name evidence="11" type="primary">polC</name>
    <name evidence="14" type="ORF">DYH56_13730</name>
</gene>
<dbReference type="Pfam" id="PF14579">
    <property type="entry name" value="HHH_6"/>
    <property type="match status" value="1"/>
</dbReference>
<sequence>MPRNIVKIRPKKNLFESVGVKNIELKEITVYEKLKKIELLCVVKNPHNLDELDLIQKEIDKKFGDKLELDLGVEFEAANLTKMDIKLVVERIIRELKNTSAPSRSFLHLYRIYIHDQHIDIELKDQVSLDNLLKAEVDIKLNTRLGRYGINNLDIRLLVGDFTREVRDMDDEIIRITKEQIERSNKEIQLNNPVKQVTEQPKRTEPRDMEKVRVIESSEGKKILFGRGMIKGSTNDFLEFNEIYPGEVCTLEGEVFKVEQIEIKNKWRIVKFGMTNHKDSISIKIFTKIENKVDIKAGMWVKVKGKKENDQYTNNEDILAATNVNAIESKTVQRKDEAEIKRIELHAHTKMSDMAGLIDAKDLIKHAHSWGHKAIAVTDFGVTHSFPFAFKAAKGMEDFKVIMGCEAYVVDDAVKMVKNAKDNIIEDETYVVFDIETTGFDPHNDEVTEIGAVKLKGTKVIERFSTFVNPNKPIPENIVKLTGITDEMVADAPQIEEVLPKFLEFAKDATMVAHNAKFDIGFIQTKLKTRLDQNYDPAVIDTLLWGRNILKELKRHNLKAMAKHLGVELDNHHRAVDDAEATAHIFVKMMNMVLTKGAYKLSEIDNVYETDVRLMDTFNTMILVKNQKGLRNLYELVSRAHIDFYGQKKPRIPKSLLTKLREGLIIASSGSGTFRNEGELTKAYLRGTAKSEIEELAKYYDYFEIHPRGTYTELVEKKEVESYDSIIEMNKYFVELAEKQGKIVVATGDVQYLNPDEHLTRSVLRYGSGMAFNSWQYDNQLYFRTTHEMIEEFSYLGDVAANEVVIDNTHKINDMIEKVQPIPDGFYPPKMDNAEEEVSDMTYNKAYKIYGNPLPAHIDARIKRELKAIIGNGFAVLYLSAQKLVKESLDNGYLVGSRGSVGSSLVAFMMDITEVNALYPHYVCPECQYSEFMDKEGSGVDLPSKKCPECGVELTRDGHSIPFEVFMGFNGDKVPDIDLNFSGEYQGTIHKYCEVLFGKENVFKAGTISTLAERNAYGYVRKFSEENDQPMRGAEMERLAKKCEGVKKTTGQHPGGMIIVPEGKSIYDFTPVQRPANDQNSTSITTHYDYHVMDEQLVKLDILGHDDPTTIKLLQDLTGVNIYDVPLADPDTLKLFSSTESLGVTPDEIGSVVGTYGVPEFGTGFVRQMLVDTKPTTFAELCRISGLSHGTDVWLNNAQEFVRKKEATLSEVISVRDDIMNYLIDSGIEKGLAFKIMEFVRKGRPSKEPDTWEEYSNIMKGRKVPAWYIESCKRIKYMFPKGHAVAYVMMAMRIAYFKVHYPQAFYTAYLTRKADDFDSDFMLTLGGIKSKIKELNNEPRMDVRQKGQMALSEIILEMNARKVEFLGVDVYESDGFKFKIEGDKIRLPLIAVNGLGAAVVENMLNERTGRTFSSYEDLKRRTKASATIIEKLKTLGAIEGLSDTDQKSLF</sequence>
<dbReference type="NCBIfam" id="TIGR01405">
    <property type="entry name" value="polC_Gram_pos"/>
    <property type="match status" value="1"/>
</dbReference>
<evidence type="ECO:0000313" key="15">
    <source>
        <dbReference type="Proteomes" id="UP000263486"/>
    </source>
</evidence>
<evidence type="ECO:0000256" key="4">
    <source>
        <dbReference type="ARBA" id="ARBA00022695"/>
    </source>
</evidence>
<dbReference type="InterPro" id="IPR004013">
    <property type="entry name" value="PHP_dom"/>
</dbReference>
<evidence type="ECO:0000313" key="14">
    <source>
        <dbReference type="EMBL" id="REI39699.1"/>
    </source>
</evidence>
<evidence type="ECO:0000256" key="9">
    <source>
        <dbReference type="ARBA" id="ARBA00022932"/>
    </source>
</evidence>
<dbReference type="InterPro" id="IPR044923">
    <property type="entry name" value="PolC_middle_finger_sf"/>
</dbReference>
<dbReference type="Gene3D" id="1.10.150.870">
    <property type="match status" value="1"/>
</dbReference>
<dbReference type="InterPro" id="IPR011708">
    <property type="entry name" value="DNA_pol3_alpha_NTPase_dom"/>
</dbReference>
<keyword evidence="15" id="KW-1185">Reference proteome</keyword>